<protein>
    <submittedName>
        <fullName evidence="5">Helix-turn-helix domain-containing protein</fullName>
    </submittedName>
</protein>
<keyword evidence="2" id="KW-0238">DNA-binding</keyword>
<gene>
    <name evidence="5" type="ORF">D3H34_24280</name>
</gene>
<dbReference type="OrthoDB" id="8776159at2"/>
<dbReference type="Gene3D" id="1.10.10.60">
    <property type="entry name" value="Homeodomain-like"/>
    <property type="match status" value="1"/>
</dbReference>
<organism evidence="5 6">
    <name type="scientific">Acidovorax cavernicola</name>
    <dbReference type="NCBI Taxonomy" id="1675792"/>
    <lineage>
        <taxon>Bacteria</taxon>
        <taxon>Pseudomonadati</taxon>
        <taxon>Pseudomonadota</taxon>
        <taxon>Betaproteobacteria</taxon>
        <taxon>Burkholderiales</taxon>
        <taxon>Comamonadaceae</taxon>
        <taxon>Acidovorax</taxon>
    </lineage>
</organism>
<dbReference type="PROSITE" id="PS01124">
    <property type="entry name" value="HTH_ARAC_FAMILY_2"/>
    <property type="match status" value="1"/>
</dbReference>
<accession>A0A9X8GT46</accession>
<name>A0A9X8GT46_9BURK</name>
<proteinExistence type="predicted"/>
<dbReference type="PANTHER" id="PTHR46796">
    <property type="entry name" value="HTH-TYPE TRANSCRIPTIONAL ACTIVATOR RHAS-RELATED"/>
    <property type="match status" value="1"/>
</dbReference>
<evidence type="ECO:0000313" key="6">
    <source>
        <dbReference type="Proteomes" id="UP000265619"/>
    </source>
</evidence>
<dbReference type="Pfam" id="PF14525">
    <property type="entry name" value="AraC_binding_2"/>
    <property type="match status" value="1"/>
</dbReference>
<evidence type="ECO:0000313" key="5">
    <source>
        <dbReference type="EMBL" id="RIX75835.1"/>
    </source>
</evidence>
<dbReference type="Proteomes" id="UP000265619">
    <property type="component" value="Unassembled WGS sequence"/>
</dbReference>
<dbReference type="InterPro" id="IPR018060">
    <property type="entry name" value="HTH_AraC"/>
</dbReference>
<feature type="domain" description="HTH araC/xylS-type" evidence="4">
    <location>
        <begin position="227"/>
        <end position="332"/>
    </location>
</feature>
<dbReference type="PANTHER" id="PTHR46796:SF6">
    <property type="entry name" value="ARAC SUBFAMILY"/>
    <property type="match status" value="1"/>
</dbReference>
<dbReference type="SMART" id="SM00342">
    <property type="entry name" value="HTH_ARAC"/>
    <property type="match status" value="1"/>
</dbReference>
<evidence type="ECO:0000256" key="2">
    <source>
        <dbReference type="ARBA" id="ARBA00023125"/>
    </source>
</evidence>
<dbReference type="InterPro" id="IPR009057">
    <property type="entry name" value="Homeodomain-like_sf"/>
</dbReference>
<reference evidence="5 6" key="1">
    <citation type="submission" date="2018-09" db="EMBL/GenBank/DDBJ databases">
        <title>Acidovorax cavernicola nov. sp. isolated from Gruta de las Maravillas (Aracena, Spain).</title>
        <authorList>
            <person name="Jurado V."/>
            <person name="Gutierrez-Patricio S."/>
            <person name="Gonzalez-Pimentel J.L."/>
            <person name="Miller A.Z."/>
            <person name="Laiz L."/>
            <person name="Saiz-Jimenez C."/>
        </authorList>
    </citation>
    <scope>NUCLEOTIDE SEQUENCE [LARGE SCALE GENOMIC DNA]</scope>
    <source>
        <strain evidence="5 6">1011MAR4D40.2</strain>
    </source>
</reference>
<comment type="caution">
    <text evidence="5">The sequence shown here is derived from an EMBL/GenBank/DDBJ whole genome shotgun (WGS) entry which is preliminary data.</text>
</comment>
<evidence type="ECO:0000256" key="3">
    <source>
        <dbReference type="ARBA" id="ARBA00023163"/>
    </source>
</evidence>
<keyword evidence="6" id="KW-1185">Reference proteome</keyword>
<dbReference type="InterPro" id="IPR035418">
    <property type="entry name" value="AraC-bd_2"/>
</dbReference>
<sequence>MTSAATPAAAAASVAIHTWSTDAVPPPQRLDYWIGAVCEGFLEMDVSSPAIGGSFGAWLASAPLGPLHVNRVRGSAQDVYRTRRAIAHSRQNYYYLLCKADSPWVTVQEERSARLLPGDAVLVDSRRCYAFHFQQSADTVSIELPTAWLESWLPDAGDHVARRIDGHSGWGAALSGFARALSPEVAAQPPLPAALLADQLGGLLALALGPAGGMAMPDEGSRAALCRRVLDATRERHAEPGLTAAAVAQGLGISERSLHRCLADGAGDGATTFANALAACRMQVAQRMLADARFDRLSVAQIGLRVGLTDASHFVRLCRRHLGGTPGALRQSRR</sequence>
<dbReference type="Pfam" id="PF12833">
    <property type="entry name" value="HTH_18"/>
    <property type="match status" value="1"/>
</dbReference>
<dbReference type="GO" id="GO:0003700">
    <property type="term" value="F:DNA-binding transcription factor activity"/>
    <property type="evidence" value="ECO:0007669"/>
    <property type="project" value="InterPro"/>
</dbReference>
<keyword evidence="3" id="KW-0804">Transcription</keyword>
<dbReference type="GO" id="GO:0043565">
    <property type="term" value="F:sequence-specific DNA binding"/>
    <property type="evidence" value="ECO:0007669"/>
    <property type="project" value="InterPro"/>
</dbReference>
<dbReference type="SUPFAM" id="SSF46689">
    <property type="entry name" value="Homeodomain-like"/>
    <property type="match status" value="1"/>
</dbReference>
<evidence type="ECO:0000256" key="1">
    <source>
        <dbReference type="ARBA" id="ARBA00023015"/>
    </source>
</evidence>
<dbReference type="RefSeq" id="WP_119556804.1">
    <property type="nucleotide sequence ID" value="NZ_QXMN01000039.1"/>
</dbReference>
<dbReference type="AlphaFoldDB" id="A0A9X8GT46"/>
<evidence type="ECO:0000259" key="4">
    <source>
        <dbReference type="PROSITE" id="PS01124"/>
    </source>
</evidence>
<keyword evidence="1" id="KW-0805">Transcription regulation</keyword>
<dbReference type="InterPro" id="IPR050204">
    <property type="entry name" value="AraC_XylS_family_regulators"/>
</dbReference>
<dbReference type="EMBL" id="QXMN01000039">
    <property type="protein sequence ID" value="RIX75835.1"/>
    <property type="molecule type" value="Genomic_DNA"/>
</dbReference>